<dbReference type="PANTHER" id="PTHR43133:SF46">
    <property type="entry name" value="RNA POLYMERASE SIGMA-70 FACTOR ECF SUBFAMILY"/>
    <property type="match status" value="1"/>
</dbReference>
<dbReference type="InterPro" id="IPR039425">
    <property type="entry name" value="RNA_pol_sigma-70-like"/>
</dbReference>
<keyword evidence="2" id="KW-0805">Transcription regulation</keyword>
<dbReference type="NCBIfam" id="TIGR02937">
    <property type="entry name" value="sigma70-ECF"/>
    <property type="match status" value="1"/>
</dbReference>
<evidence type="ECO:0000256" key="3">
    <source>
        <dbReference type="ARBA" id="ARBA00023082"/>
    </source>
</evidence>
<organism evidence="7 8">
    <name type="scientific">Sphingobacterium bambusae</name>
    <dbReference type="NCBI Taxonomy" id="662858"/>
    <lineage>
        <taxon>Bacteria</taxon>
        <taxon>Pseudomonadati</taxon>
        <taxon>Bacteroidota</taxon>
        <taxon>Sphingobacteriia</taxon>
        <taxon>Sphingobacteriales</taxon>
        <taxon>Sphingobacteriaceae</taxon>
        <taxon>Sphingobacterium</taxon>
    </lineage>
</organism>
<dbReference type="RefSeq" id="WP_320185236.1">
    <property type="nucleotide sequence ID" value="NZ_CP138332.1"/>
</dbReference>
<comment type="similarity">
    <text evidence="1">Belongs to the sigma-70 factor family. ECF subfamily.</text>
</comment>
<keyword evidence="4" id="KW-0804">Transcription</keyword>
<feature type="domain" description="RNA polymerase sigma-70 region 2" evidence="5">
    <location>
        <begin position="24"/>
        <end position="88"/>
    </location>
</feature>
<evidence type="ECO:0000259" key="6">
    <source>
        <dbReference type="Pfam" id="PF08281"/>
    </source>
</evidence>
<evidence type="ECO:0000313" key="8">
    <source>
        <dbReference type="Proteomes" id="UP001597525"/>
    </source>
</evidence>
<dbReference type="SUPFAM" id="SSF88659">
    <property type="entry name" value="Sigma3 and sigma4 domains of RNA polymerase sigma factors"/>
    <property type="match status" value="1"/>
</dbReference>
<gene>
    <name evidence="7" type="ORF">ACFS7Y_14320</name>
</gene>
<evidence type="ECO:0000256" key="1">
    <source>
        <dbReference type="ARBA" id="ARBA00010641"/>
    </source>
</evidence>
<dbReference type="Pfam" id="PF08281">
    <property type="entry name" value="Sigma70_r4_2"/>
    <property type="match status" value="1"/>
</dbReference>
<protein>
    <submittedName>
        <fullName evidence="7">RNA polymerase sigma factor</fullName>
    </submittedName>
</protein>
<sequence>MHLETTDLLVDRGTALSIETYNALYATYCHSVYRNIMKLVKNENDAEDILQDVFVSLWENKDKLSDRSISGWLFIVSHNKAMDHLKKQLRLTIEQHSIIEEIADLSLDVHDREALYLEQLKMVTEAVDALPKRKREVFRLCRLEGYSKDDVAAMMGISYQSVSDYLKQSNKAIKAYIVENYPYAASGAIVAVAAFSA</sequence>
<dbReference type="PANTHER" id="PTHR43133">
    <property type="entry name" value="RNA POLYMERASE ECF-TYPE SIGMA FACTO"/>
    <property type="match status" value="1"/>
</dbReference>
<dbReference type="InterPro" id="IPR013325">
    <property type="entry name" value="RNA_pol_sigma_r2"/>
</dbReference>
<dbReference type="Gene3D" id="1.10.10.10">
    <property type="entry name" value="Winged helix-like DNA-binding domain superfamily/Winged helix DNA-binding domain"/>
    <property type="match status" value="1"/>
</dbReference>
<evidence type="ECO:0000256" key="2">
    <source>
        <dbReference type="ARBA" id="ARBA00023015"/>
    </source>
</evidence>
<proteinExistence type="inferred from homology"/>
<accession>A0ABW6BGM3</accession>
<keyword evidence="3" id="KW-0731">Sigma factor</keyword>
<dbReference type="Proteomes" id="UP001597525">
    <property type="component" value="Unassembled WGS sequence"/>
</dbReference>
<dbReference type="Gene3D" id="1.10.1740.10">
    <property type="match status" value="1"/>
</dbReference>
<evidence type="ECO:0000259" key="5">
    <source>
        <dbReference type="Pfam" id="PF04542"/>
    </source>
</evidence>
<evidence type="ECO:0000256" key="4">
    <source>
        <dbReference type="ARBA" id="ARBA00023163"/>
    </source>
</evidence>
<dbReference type="InterPro" id="IPR007627">
    <property type="entry name" value="RNA_pol_sigma70_r2"/>
</dbReference>
<feature type="domain" description="RNA polymerase sigma factor 70 region 4 type 2" evidence="6">
    <location>
        <begin position="122"/>
        <end position="168"/>
    </location>
</feature>
<comment type="caution">
    <text evidence="7">The sequence shown here is derived from an EMBL/GenBank/DDBJ whole genome shotgun (WGS) entry which is preliminary data.</text>
</comment>
<dbReference type="InterPro" id="IPR013249">
    <property type="entry name" value="RNA_pol_sigma70_r4_t2"/>
</dbReference>
<dbReference type="InterPro" id="IPR013324">
    <property type="entry name" value="RNA_pol_sigma_r3/r4-like"/>
</dbReference>
<name>A0ABW6BGM3_9SPHI</name>
<reference evidence="8" key="1">
    <citation type="journal article" date="2019" name="Int. J. Syst. Evol. Microbiol.">
        <title>The Global Catalogue of Microorganisms (GCM) 10K type strain sequencing project: providing services to taxonomists for standard genome sequencing and annotation.</title>
        <authorList>
            <consortium name="The Broad Institute Genomics Platform"/>
            <consortium name="The Broad Institute Genome Sequencing Center for Infectious Disease"/>
            <person name="Wu L."/>
            <person name="Ma J."/>
        </authorList>
    </citation>
    <scope>NUCLEOTIDE SEQUENCE [LARGE SCALE GENOMIC DNA]</scope>
    <source>
        <strain evidence="8">KCTC 22814</strain>
    </source>
</reference>
<dbReference type="InterPro" id="IPR014284">
    <property type="entry name" value="RNA_pol_sigma-70_dom"/>
</dbReference>
<dbReference type="EMBL" id="JBHUPB010000009">
    <property type="protein sequence ID" value="MFD2968571.1"/>
    <property type="molecule type" value="Genomic_DNA"/>
</dbReference>
<dbReference type="SUPFAM" id="SSF88946">
    <property type="entry name" value="Sigma2 domain of RNA polymerase sigma factors"/>
    <property type="match status" value="1"/>
</dbReference>
<dbReference type="InterPro" id="IPR036388">
    <property type="entry name" value="WH-like_DNA-bd_sf"/>
</dbReference>
<dbReference type="Pfam" id="PF04542">
    <property type="entry name" value="Sigma70_r2"/>
    <property type="match status" value="1"/>
</dbReference>
<keyword evidence="8" id="KW-1185">Reference proteome</keyword>
<evidence type="ECO:0000313" key="7">
    <source>
        <dbReference type="EMBL" id="MFD2968571.1"/>
    </source>
</evidence>